<sequence length="78" mass="8814">MCSSHLNGTLSSTSFLSASPSRVPDWLEHTHCLFLEVHPREHHRKQMDTSIRRHGQNMRSASGGEETHTRLERVHGGA</sequence>
<reference evidence="2 3" key="1">
    <citation type="submission" date="2020-02" db="EMBL/GenBank/DDBJ databases">
        <authorList>
            <person name="Ma Q."/>
            <person name="Huang Y."/>
            <person name="Song X."/>
            <person name="Pei D."/>
        </authorList>
    </citation>
    <scope>NUCLEOTIDE SEQUENCE [LARGE SCALE GENOMIC DNA]</scope>
    <source>
        <strain evidence="2">Sxm20200214</strain>
        <tissue evidence="2">Leaf</tissue>
    </source>
</reference>
<gene>
    <name evidence="2" type="ORF">Bca52824_022555</name>
</gene>
<organism evidence="2 3">
    <name type="scientific">Brassica carinata</name>
    <name type="common">Ethiopian mustard</name>
    <name type="synonym">Abyssinian cabbage</name>
    <dbReference type="NCBI Taxonomy" id="52824"/>
    <lineage>
        <taxon>Eukaryota</taxon>
        <taxon>Viridiplantae</taxon>
        <taxon>Streptophyta</taxon>
        <taxon>Embryophyta</taxon>
        <taxon>Tracheophyta</taxon>
        <taxon>Spermatophyta</taxon>
        <taxon>Magnoliopsida</taxon>
        <taxon>eudicotyledons</taxon>
        <taxon>Gunneridae</taxon>
        <taxon>Pentapetalae</taxon>
        <taxon>rosids</taxon>
        <taxon>malvids</taxon>
        <taxon>Brassicales</taxon>
        <taxon>Brassicaceae</taxon>
        <taxon>Brassiceae</taxon>
        <taxon>Brassica</taxon>
    </lineage>
</organism>
<dbReference type="AlphaFoldDB" id="A0A8X7VG89"/>
<evidence type="ECO:0000313" key="2">
    <source>
        <dbReference type="EMBL" id="KAG2310998.1"/>
    </source>
</evidence>
<feature type="region of interest" description="Disordered" evidence="1">
    <location>
        <begin position="1"/>
        <end position="20"/>
    </location>
</feature>
<dbReference type="Proteomes" id="UP000886595">
    <property type="component" value="Unassembled WGS sequence"/>
</dbReference>
<keyword evidence="3" id="KW-1185">Reference proteome</keyword>
<evidence type="ECO:0000313" key="3">
    <source>
        <dbReference type="Proteomes" id="UP000886595"/>
    </source>
</evidence>
<feature type="region of interest" description="Disordered" evidence="1">
    <location>
        <begin position="41"/>
        <end position="78"/>
    </location>
</feature>
<feature type="compositionally biased region" description="Low complexity" evidence="1">
    <location>
        <begin position="9"/>
        <end position="20"/>
    </location>
</feature>
<proteinExistence type="predicted"/>
<feature type="compositionally biased region" description="Basic and acidic residues" evidence="1">
    <location>
        <begin position="65"/>
        <end position="78"/>
    </location>
</feature>
<accession>A0A8X7VG89</accession>
<comment type="caution">
    <text evidence="2">The sequence shown here is derived from an EMBL/GenBank/DDBJ whole genome shotgun (WGS) entry which is preliminary data.</text>
</comment>
<dbReference type="EMBL" id="JAAMPC010000005">
    <property type="protein sequence ID" value="KAG2310998.1"/>
    <property type="molecule type" value="Genomic_DNA"/>
</dbReference>
<name>A0A8X7VG89_BRACI</name>
<protein>
    <submittedName>
        <fullName evidence="2">Uncharacterized protein</fullName>
    </submittedName>
</protein>
<evidence type="ECO:0000256" key="1">
    <source>
        <dbReference type="SAM" id="MobiDB-lite"/>
    </source>
</evidence>